<dbReference type="SUPFAM" id="SSF46689">
    <property type="entry name" value="Homeodomain-like"/>
    <property type="match status" value="1"/>
</dbReference>
<proteinExistence type="predicted"/>
<comment type="caution">
    <text evidence="2">The sequence shown here is derived from an EMBL/GenBank/DDBJ whole genome shotgun (WGS) entry which is preliminary data.</text>
</comment>
<reference evidence="2" key="1">
    <citation type="submission" date="2020-08" db="EMBL/GenBank/DDBJ databases">
        <title>Multicomponent nature underlies the extraordinary mechanical properties of spider dragline silk.</title>
        <authorList>
            <person name="Kono N."/>
            <person name="Nakamura H."/>
            <person name="Mori M."/>
            <person name="Yoshida Y."/>
            <person name="Ohtoshi R."/>
            <person name="Malay A.D."/>
            <person name="Moran D.A.P."/>
            <person name="Tomita M."/>
            <person name="Numata K."/>
            <person name="Arakawa K."/>
        </authorList>
    </citation>
    <scope>NUCLEOTIDE SEQUENCE</scope>
</reference>
<accession>A0A8X6RVX9</accession>
<comment type="subcellular location">
    <subcellularLocation>
        <location evidence="1">Nucleus</location>
    </subcellularLocation>
</comment>
<evidence type="ECO:0000313" key="2">
    <source>
        <dbReference type="EMBL" id="GFY01201.1"/>
    </source>
</evidence>
<dbReference type="InterPro" id="IPR009057">
    <property type="entry name" value="Homeodomain-like_sf"/>
</dbReference>
<dbReference type="EMBL" id="BMAU01021225">
    <property type="protein sequence ID" value="GFY01201.1"/>
    <property type="molecule type" value="Genomic_DNA"/>
</dbReference>
<sequence length="94" mass="11011">MYERSRRLPDSLRWRVVGWMEMGLSQTDAARHLNVSRTVVHTISGINIKPKHQCPEDMFQADHKLQHLQETVLSPFWPEGEEGFMCHNLLQITL</sequence>
<name>A0A8X6RVX9_TRICX</name>
<dbReference type="AlphaFoldDB" id="A0A8X6RVX9"/>
<dbReference type="Gene3D" id="1.10.10.10">
    <property type="entry name" value="Winged helix-like DNA-binding domain superfamily/Winged helix DNA-binding domain"/>
    <property type="match status" value="1"/>
</dbReference>
<dbReference type="Proteomes" id="UP000887159">
    <property type="component" value="Unassembled WGS sequence"/>
</dbReference>
<organism evidence="2 3">
    <name type="scientific">Trichonephila clavipes</name>
    <name type="common">Golden silk orbweaver</name>
    <name type="synonym">Nephila clavipes</name>
    <dbReference type="NCBI Taxonomy" id="2585209"/>
    <lineage>
        <taxon>Eukaryota</taxon>
        <taxon>Metazoa</taxon>
        <taxon>Ecdysozoa</taxon>
        <taxon>Arthropoda</taxon>
        <taxon>Chelicerata</taxon>
        <taxon>Arachnida</taxon>
        <taxon>Araneae</taxon>
        <taxon>Araneomorphae</taxon>
        <taxon>Entelegynae</taxon>
        <taxon>Araneoidea</taxon>
        <taxon>Nephilidae</taxon>
        <taxon>Trichonephila</taxon>
    </lineage>
</organism>
<protein>
    <submittedName>
        <fullName evidence="2">Uncharacterized protein</fullName>
    </submittedName>
</protein>
<keyword evidence="3" id="KW-1185">Reference proteome</keyword>
<dbReference type="InterPro" id="IPR036388">
    <property type="entry name" value="WH-like_DNA-bd_sf"/>
</dbReference>
<gene>
    <name evidence="2" type="primary">NCL1_28430</name>
    <name evidence="2" type="ORF">TNCV_5076681</name>
</gene>
<evidence type="ECO:0000313" key="3">
    <source>
        <dbReference type="Proteomes" id="UP000887159"/>
    </source>
</evidence>
<dbReference type="GO" id="GO:0005634">
    <property type="term" value="C:nucleus"/>
    <property type="evidence" value="ECO:0007669"/>
    <property type="project" value="UniProtKB-SubCell"/>
</dbReference>
<evidence type="ECO:0000256" key="1">
    <source>
        <dbReference type="ARBA" id="ARBA00004123"/>
    </source>
</evidence>